<dbReference type="EMBL" id="JBJKFK010007055">
    <property type="protein sequence ID" value="KAL3307559.1"/>
    <property type="molecule type" value="Genomic_DNA"/>
</dbReference>
<sequence>MDPKLKNLIHLRWFCCFYAPNILPSVDGQKMATDSKLKAYVTCPPPDYKLGTTKDLMRAIILLLALEDEGNWNTNKKIEWLRDAHKRLSNVYPSDSSQMKYIEKYYSNLAQKVRMRESFDDALQLLDKEAENAKSQALYSCCGRIFCGNNKEEVELKTLVEKLILVLALLELSQKDTTVLDPSPAPSLEGPEPEKGQSQT</sequence>
<dbReference type="AlphaFoldDB" id="A0ABD2PJE9"/>
<evidence type="ECO:0000313" key="3">
    <source>
        <dbReference type="Proteomes" id="UP001626550"/>
    </source>
</evidence>
<proteinExistence type="predicted"/>
<evidence type="ECO:0000313" key="2">
    <source>
        <dbReference type="EMBL" id="KAL3307559.1"/>
    </source>
</evidence>
<evidence type="ECO:0000256" key="1">
    <source>
        <dbReference type="SAM" id="MobiDB-lite"/>
    </source>
</evidence>
<reference evidence="2 3" key="1">
    <citation type="submission" date="2024-11" db="EMBL/GenBank/DDBJ databases">
        <title>Adaptive evolution of stress response genes in parasites aligns with host niche diversity.</title>
        <authorList>
            <person name="Hahn C."/>
            <person name="Resl P."/>
        </authorList>
    </citation>
    <scope>NUCLEOTIDE SEQUENCE [LARGE SCALE GENOMIC DNA]</scope>
    <source>
        <strain evidence="2">EGGRZ-B1_66</strain>
        <tissue evidence="2">Body</tissue>
    </source>
</reference>
<feature type="region of interest" description="Disordered" evidence="1">
    <location>
        <begin position="178"/>
        <end position="200"/>
    </location>
</feature>
<name>A0ABD2PJE9_9PLAT</name>
<keyword evidence="3" id="KW-1185">Reference proteome</keyword>
<protein>
    <submittedName>
        <fullName evidence="2">Uncharacterized protein</fullName>
    </submittedName>
</protein>
<gene>
    <name evidence="2" type="ORF">Ciccas_013924</name>
</gene>
<organism evidence="2 3">
    <name type="scientific">Cichlidogyrus casuarinus</name>
    <dbReference type="NCBI Taxonomy" id="1844966"/>
    <lineage>
        <taxon>Eukaryota</taxon>
        <taxon>Metazoa</taxon>
        <taxon>Spiralia</taxon>
        <taxon>Lophotrochozoa</taxon>
        <taxon>Platyhelminthes</taxon>
        <taxon>Monogenea</taxon>
        <taxon>Monopisthocotylea</taxon>
        <taxon>Dactylogyridea</taxon>
        <taxon>Ancyrocephalidae</taxon>
        <taxon>Cichlidogyrus</taxon>
    </lineage>
</organism>
<comment type="caution">
    <text evidence="2">The sequence shown here is derived from an EMBL/GenBank/DDBJ whole genome shotgun (WGS) entry which is preliminary data.</text>
</comment>
<dbReference type="Proteomes" id="UP001626550">
    <property type="component" value="Unassembled WGS sequence"/>
</dbReference>
<accession>A0ABD2PJE9</accession>